<dbReference type="Gene3D" id="1.20.1290.10">
    <property type="entry name" value="AhpD-like"/>
    <property type="match status" value="1"/>
</dbReference>
<proteinExistence type="predicted"/>
<protein>
    <submittedName>
        <fullName evidence="2">Carboxymuconolactone decarboxylase family protein</fullName>
    </submittedName>
</protein>
<accession>A0A4P7C0K7</accession>
<sequence>MPVISTPPEYRFPWYIRLLFWMQKRHYGAVFESARLWGRIPKVFMPFVLLYRAFERRSSPIDPQLRSLVMVRVSQINHCAFCVDLNSAIVLQRSLDSDKLVALSEFKTNPLFSDREQAALAYAEAMTYQERQPAEEHFEQLRRHFDEEAIIELTGLIAFQNMSSKFNTALGVESQGFCAIPSREKQTAGD</sequence>
<evidence type="ECO:0000313" key="3">
    <source>
        <dbReference type="Proteomes" id="UP000294325"/>
    </source>
</evidence>
<evidence type="ECO:0000259" key="1">
    <source>
        <dbReference type="Pfam" id="PF02627"/>
    </source>
</evidence>
<reference evidence="2 3" key="1">
    <citation type="submission" date="2019-03" db="EMBL/GenBank/DDBJ databases">
        <title>The genome sequence of Nitrosococcus wardiae strain D1FHST reveals the archetypal metabolic capacity of ammonia-oxidizing Gammaproteobacteria.</title>
        <authorList>
            <person name="Wang L."/>
            <person name="Lim C.K."/>
            <person name="Hanson T.E."/>
            <person name="Dang H."/>
            <person name="Klotz M.G."/>
        </authorList>
    </citation>
    <scope>NUCLEOTIDE SEQUENCE [LARGE SCALE GENOMIC DNA]</scope>
    <source>
        <strain evidence="2 3">D1FHS</strain>
    </source>
</reference>
<dbReference type="Pfam" id="PF02627">
    <property type="entry name" value="CMD"/>
    <property type="match status" value="1"/>
</dbReference>
<dbReference type="SUPFAM" id="SSF69118">
    <property type="entry name" value="AhpD-like"/>
    <property type="match status" value="1"/>
</dbReference>
<dbReference type="KEGG" id="nwr:E3U44_12110"/>
<dbReference type="AlphaFoldDB" id="A0A4P7C0K7"/>
<dbReference type="GO" id="GO:0051920">
    <property type="term" value="F:peroxiredoxin activity"/>
    <property type="evidence" value="ECO:0007669"/>
    <property type="project" value="InterPro"/>
</dbReference>
<dbReference type="PANTHER" id="PTHR34846">
    <property type="entry name" value="4-CARBOXYMUCONOLACTONE DECARBOXYLASE FAMILY PROTEIN (AFU_ORTHOLOGUE AFUA_6G11590)"/>
    <property type="match status" value="1"/>
</dbReference>
<gene>
    <name evidence="2" type="ORF">E3U44_12110</name>
</gene>
<dbReference type="Proteomes" id="UP000294325">
    <property type="component" value="Chromosome"/>
</dbReference>
<name>A0A4P7C0K7_9GAMM</name>
<dbReference type="InterPro" id="IPR003779">
    <property type="entry name" value="CMD-like"/>
</dbReference>
<dbReference type="OrthoDB" id="9801997at2"/>
<dbReference type="RefSeq" id="WP_134358435.1">
    <property type="nucleotide sequence ID" value="NZ_CP038033.1"/>
</dbReference>
<dbReference type="PANTHER" id="PTHR34846:SF10">
    <property type="entry name" value="CYTOPLASMIC PROTEIN"/>
    <property type="match status" value="1"/>
</dbReference>
<organism evidence="2 3">
    <name type="scientific">Nitrosococcus wardiae</name>
    <dbReference type="NCBI Taxonomy" id="1814290"/>
    <lineage>
        <taxon>Bacteria</taxon>
        <taxon>Pseudomonadati</taxon>
        <taxon>Pseudomonadota</taxon>
        <taxon>Gammaproteobacteria</taxon>
        <taxon>Chromatiales</taxon>
        <taxon>Chromatiaceae</taxon>
        <taxon>Nitrosococcus</taxon>
    </lineage>
</organism>
<dbReference type="InterPro" id="IPR029032">
    <property type="entry name" value="AhpD-like"/>
</dbReference>
<keyword evidence="3" id="KW-1185">Reference proteome</keyword>
<feature type="domain" description="Carboxymuconolactone decarboxylase-like" evidence="1">
    <location>
        <begin position="53"/>
        <end position="125"/>
    </location>
</feature>
<evidence type="ECO:0000313" key="2">
    <source>
        <dbReference type="EMBL" id="QBQ55167.1"/>
    </source>
</evidence>
<dbReference type="EMBL" id="CP038033">
    <property type="protein sequence ID" value="QBQ55167.1"/>
    <property type="molecule type" value="Genomic_DNA"/>
</dbReference>